<dbReference type="Gene3D" id="3.30.70.270">
    <property type="match status" value="1"/>
</dbReference>
<keyword evidence="1" id="KW-0175">Coiled coil</keyword>
<comment type="caution">
    <text evidence="5">The sequence shown here is derived from an EMBL/GenBank/DDBJ whole genome shotgun (WGS) entry which is preliminary data.</text>
</comment>
<dbReference type="InterPro" id="IPR050706">
    <property type="entry name" value="Cyclic-di-GMP_PDE-like"/>
</dbReference>
<organism evidence="5 6">
    <name type="scientific">Pseudohalioglobus lutimaris</name>
    <dbReference type="NCBI Taxonomy" id="1737061"/>
    <lineage>
        <taxon>Bacteria</taxon>
        <taxon>Pseudomonadati</taxon>
        <taxon>Pseudomonadota</taxon>
        <taxon>Gammaproteobacteria</taxon>
        <taxon>Cellvibrionales</taxon>
        <taxon>Halieaceae</taxon>
        <taxon>Pseudohalioglobus</taxon>
    </lineage>
</organism>
<protein>
    <submittedName>
        <fullName evidence="5">Diguanylate cyclase</fullName>
    </submittedName>
</protein>
<evidence type="ECO:0000256" key="1">
    <source>
        <dbReference type="SAM" id="Coils"/>
    </source>
</evidence>
<name>A0A2N5X0U8_9GAMM</name>
<dbReference type="PROSITE" id="PS50887">
    <property type="entry name" value="GGDEF"/>
    <property type="match status" value="1"/>
</dbReference>
<dbReference type="InterPro" id="IPR029787">
    <property type="entry name" value="Nucleotide_cyclase"/>
</dbReference>
<proteinExistence type="predicted"/>
<sequence>MDRCLNGDICRSNMSSSQQKDVTQPASLQLAGGALLAGEIVCLDDNTLQLTQFKLKPGTTSGGKISLHKGMQAALSLPGKPWSGPVDVRISGVAKAALSLVLMQPDSPLGTRFLKTVSGQTVMPERKPSRLSSSSAHYTQLLRTFHQDALNELVSRLPAALESIHLDLLELSTRSRADSKGRNRLYETAVTLRLRKDDIGFAVLDKIESLFEEMTPADGDHGKADPENLGLLDLDEFEGNLALNRWAGVAEEMHKVALEALLIRVATLLEEQPLRVRLPVHTRQLCKAFQQAIDTNGISPDTSPVVLEYFCEHLIRPLDSFYQSLNQYLGDNGISPEIEEQIIAKGTLLQKPGPPTSPQSTSTTGQDAASITDREPALPDGQPQVALADASNTAAKPGGEDGPYLSEAAAALRDLPSHGVYQSVVDALNFRREAEGLADGGAVAPGTPLSGTWEGGTVPSADVDQQSLADARTIANALRDLQRNSEVRAGVQDTHSLREYLAQNREQLGSLRESSGLTADSLNQLDLVDNLFGTINSQMDVTPELQPTLANLQIPLARLALLDPHFFLDKDHSARSVVDQLSALASSANFPNPALEGRINKIVDEIVEDYEDDSAVFDRARDKIDKLSKQQERALSRNIERVVRIQEGQEKLQHARRAVNDVINQRIRPPAAPRVLYDLVECGWRDLLVLTHVKEGPDSTAWADQINTLDQLTQWLEDKRSGDLDEDMMMQRGLEAETLIDMVEQQIAAALPTNISHEKVLAELRDILAGNREVDSAQIPEENDAESPEKIRAKVEDLPRLRRWVRRVEQLEKDSWLTYRNKTGQKRRMQLAWVSPNKDRYIFVNERGQKVADLTAVQLARKLSSGIQPPAPADELSVLDQSLYQTLEHVQKTLSFARNHDSLTRLINRETFLDQMGRALRHAQLRNSQHAVLYLDIDQFNLVNEIYDEVTGDAVLLEFSSLLAQLHGKKSSSARIEGDQFAVLLLDRTSEQAEAVARKIREDIESGSMELEGENVTFTVSIGVAPIVEYSPSVDQVLESARSAMAYAKEQGRNRVQVYEEDRELAASFRNERTITRENLEQAIATDRFVLRAQPIVQVAVDGNQPSNKHFELLLGLANPDGSLSSPSDFIQSAERYGFMNLVDRWVVREAFAWVSHLMDNEKEVPHLAINLSGNSITDDDFLEYLLEQISEFGVGTSRICFEITETGTISNLVKAADFVRAFRNIGCKFSIDDFGTGLASHNYLRELPVDYVKIDGTFVTGIHKNRSDYAMAQSINDLAHFLGQKTIAESVENEEIVEKLKEIGVDYLQGWGVGMPKPLSEITAELSSIDK</sequence>
<dbReference type="PANTHER" id="PTHR33121:SF23">
    <property type="entry name" value="CYCLIC DI-GMP PHOSPHODIESTERASE PDEB"/>
    <property type="match status" value="1"/>
</dbReference>
<feature type="coiled-coil region" evidence="1">
    <location>
        <begin position="617"/>
        <end position="665"/>
    </location>
</feature>
<dbReference type="CDD" id="cd01949">
    <property type="entry name" value="GGDEF"/>
    <property type="match status" value="1"/>
</dbReference>
<dbReference type="InterPro" id="IPR012434">
    <property type="entry name" value="DUF1631"/>
</dbReference>
<dbReference type="InterPro" id="IPR035919">
    <property type="entry name" value="EAL_sf"/>
</dbReference>
<dbReference type="EMBL" id="PKUS01000019">
    <property type="protein sequence ID" value="PLW68119.1"/>
    <property type="molecule type" value="Genomic_DNA"/>
</dbReference>
<feature type="domain" description="GGDEF" evidence="4">
    <location>
        <begin position="928"/>
        <end position="1061"/>
    </location>
</feature>
<dbReference type="InterPro" id="IPR001633">
    <property type="entry name" value="EAL_dom"/>
</dbReference>
<evidence type="ECO:0000313" key="6">
    <source>
        <dbReference type="Proteomes" id="UP000235005"/>
    </source>
</evidence>
<dbReference type="SMART" id="SM00052">
    <property type="entry name" value="EAL"/>
    <property type="match status" value="1"/>
</dbReference>
<dbReference type="SMART" id="SM00267">
    <property type="entry name" value="GGDEF"/>
    <property type="match status" value="1"/>
</dbReference>
<dbReference type="GO" id="GO:0071111">
    <property type="term" value="F:cyclic-guanylate-specific phosphodiesterase activity"/>
    <property type="evidence" value="ECO:0007669"/>
    <property type="project" value="InterPro"/>
</dbReference>
<evidence type="ECO:0000259" key="4">
    <source>
        <dbReference type="PROSITE" id="PS50887"/>
    </source>
</evidence>
<dbReference type="PROSITE" id="PS50883">
    <property type="entry name" value="EAL"/>
    <property type="match status" value="1"/>
</dbReference>
<keyword evidence="6" id="KW-1185">Reference proteome</keyword>
<accession>A0A2N5X0U8</accession>
<dbReference type="InterPro" id="IPR000160">
    <property type="entry name" value="GGDEF_dom"/>
</dbReference>
<dbReference type="Pfam" id="PF07793">
    <property type="entry name" value="DUF1631"/>
    <property type="match status" value="1"/>
</dbReference>
<feature type="region of interest" description="Disordered" evidence="2">
    <location>
        <begin position="348"/>
        <end position="383"/>
    </location>
</feature>
<dbReference type="SUPFAM" id="SSF55073">
    <property type="entry name" value="Nucleotide cyclase"/>
    <property type="match status" value="1"/>
</dbReference>
<dbReference type="Gene3D" id="3.20.20.450">
    <property type="entry name" value="EAL domain"/>
    <property type="match status" value="1"/>
</dbReference>
<evidence type="ECO:0000313" key="5">
    <source>
        <dbReference type="EMBL" id="PLW68119.1"/>
    </source>
</evidence>
<dbReference type="OrthoDB" id="9787514at2"/>
<dbReference type="InterPro" id="IPR043128">
    <property type="entry name" value="Rev_trsase/Diguanyl_cyclase"/>
</dbReference>
<dbReference type="SUPFAM" id="SSF141868">
    <property type="entry name" value="EAL domain-like"/>
    <property type="match status" value="1"/>
</dbReference>
<dbReference type="CDD" id="cd01948">
    <property type="entry name" value="EAL"/>
    <property type="match status" value="1"/>
</dbReference>
<reference evidence="5 6" key="1">
    <citation type="submission" date="2018-01" db="EMBL/GenBank/DDBJ databases">
        <title>The draft genome sequence of Halioglobus lutimaris HF004.</title>
        <authorList>
            <person name="Du Z.-J."/>
            <person name="Shi M.-J."/>
        </authorList>
    </citation>
    <scope>NUCLEOTIDE SEQUENCE [LARGE SCALE GENOMIC DNA]</scope>
    <source>
        <strain evidence="5 6">HF004</strain>
    </source>
</reference>
<dbReference type="Pfam" id="PF00990">
    <property type="entry name" value="GGDEF"/>
    <property type="match status" value="1"/>
</dbReference>
<dbReference type="PANTHER" id="PTHR33121">
    <property type="entry name" value="CYCLIC DI-GMP PHOSPHODIESTERASE PDEF"/>
    <property type="match status" value="1"/>
</dbReference>
<dbReference type="NCBIfam" id="TIGR00254">
    <property type="entry name" value="GGDEF"/>
    <property type="match status" value="1"/>
</dbReference>
<dbReference type="Pfam" id="PF00563">
    <property type="entry name" value="EAL"/>
    <property type="match status" value="1"/>
</dbReference>
<feature type="domain" description="EAL" evidence="3">
    <location>
        <begin position="1073"/>
        <end position="1331"/>
    </location>
</feature>
<dbReference type="Proteomes" id="UP000235005">
    <property type="component" value="Unassembled WGS sequence"/>
</dbReference>
<gene>
    <name evidence="5" type="ORF">C0039_14285</name>
</gene>
<evidence type="ECO:0000256" key="2">
    <source>
        <dbReference type="SAM" id="MobiDB-lite"/>
    </source>
</evidence>
<evidence type="ECO:0000259" key="3">
    <source>
        <dbReference type="PROSITE" id="PS50883"/>
    </source>
</evidence>